<name>K5V0F3_PHACS</name>
<protein>
    <recommendedName>
        <fullName evidence="17">Cytochrome P450</fullName>
    </recommendedName>
</protein>
<evidence type="ECO:0000256" key="12">
    <source>
        <dbReference type="ARBA" id="ARBA00023136"/>
    </source>
</evidence>
<evidence type="ECO:0000256" key="6">
    <source>
        <dbReference type="ARBA" id="ARBA00022692"/>
    </source>
</evidence>
<keyword evidence="9 14" id="KW-0560">Oxidoreductase</keyword>
<evidence type="ECO:0000256" key="4">
    <source>
        <dbReference type="ARBA" id="ARBA00010617"/>
    </source>
</evidence>
<dbReference type="PRINTS" id="PR00463">
    <property type="entry name" value="EP450I"/>
</dbReference>
<keyword evidence="11 14" id="KW-0503">Monooxygenase</keyword>
<dbReference type="InterPro" id="IPR001128">
    <property type="entry name" value="Cyt_P450"/>
</dbReference>
<keyword evidence="5 13" id="KW-0349">Heme</keyword>
<dbReference type="CDD" id="cd11065">
    <property type="entry name" value="CYP64-like"/>
    <property type="match status" value="1"/>
</dbReference>
<dbReference type="PANTHER" id="PTHR46300:SF1">
    <property type="entry name" value="P450, PUTATIVE (EUROFUNG)-RELATED"/>
    <property type="match status" value="1"/>
</dbReference>
<keyword evidence="16" id="KW-1185">Reference proteome</keyword>
<comment type="pathway">
    <text evidence="3">Secondary metabolite biosynthesis.</text>
</comment>
<evidence type="ECO:0000256" key="11">
    <source>
        <dbReference type="ARBA" id="ARBA00023033"/>
    </source>
</evidence>
<evidence type="ECO:0000256" key="7">
    <source>
        <dbReference type="ARBA" id="ARBA00022723"/>
    </source>
</evidence>
<dbReference type="Gene3D" id="1.10.630.10">
    <property type="entry name" value="Cytochrome P450"/>
    <property type="match status" value="1"/>
</dbReference>
<dbReference type="GO" id="GO:0016020">
    <property type="term" value="C:membrane"/>
    <property type="evidence" value="ECO:0007669"/>
    <property type="project" value="UniProtKB-SubCell"/>
</dbReference>
<dbReference type="GO" id="GO:0004497">
    <property type="term" value="F:monooxygenase activity"/>
    <property type="evidence" value="ECO:0007669"/>
    <property type="project" value="UniProtKB-KW"/>
</dbReference>
<evidence type="ECO:0008006" key="17">
    <source>
        <dbReference type="Google" id="ProtNLM"/>
    </source>
</evidence>
<evidence type="ECO:0000256" key="13">
    <source>
        <dbReference type="PIRSR" id="PIRSR602401-1"/>
    </source>
</evidence>
<dbReference type="SUPFAM" id="SSF48264">
    <property type="entry name" value="Cytochrome P450"/>
    <property type="match status" value="1"/>
</dbReference>
<dbReference type="InterPro" id="IPR017972">
    <property type="entry name" value="Cyt_P450_CS"/>
</dbReference>
<evidence type="ECO:0000256" key="2">
    <source>
        <dbReference type="ARBA" id="ARBA00004370"/>
    </source>
</evidence>
<dbReference type="RefSeq" id="XP_007396248.1">
    <property type="nucleotide sequence ID" value="XM_007396186.1"/>
</dbReference>
<keyword evidence="12" id="KW-0472">Membrane</keyword>
<dbReference type="EMBL" id="JH930472">
    <property type="protein sequence ID" value="EKM55941.1"/>
    <property type="molecule type" value="Genomic_DNA"/>
</dbReference>
<evidence type="ECO:0000256" key="8">
    <source>
        <dbReference type="ARBA" id="ARBA00022989"/>
    </source>
</evidence>
<evidence type="ECO:0000313" key="15">
    <source>
        <dbReference type="EMBL" id="EKM55941.1"/>
    </source>
</evidence>
<dbReference type="InterPro" id="IPR002401">
    <property type="entry name" value="Cyt_P450_E_grp-I"/>
</dbReference>
<accession>K5V0F3</accession>
<sequence length="470" mass="52660">MNGKTRRLLLPLPPGPNARWFSPGGRLPFKFAQLTETYGPVFSFKQGTRIVCVVGRYQAAIDIMQKHGAYLADRPRSIAAGELFSGDKRILLVGAGDRLRKLRKALHSHLQPSIAVKYRPMQAIHATNVLLDILRDPEHHVDHARRYAASVVMDMTYGKTEPTYYTDPEVQKMITYAARFGSVVRLDSHIVDRFPIFKHVPFVTSTLRQWHKEELGLFSSLVDGARARLKDGGPPSFATYLIDQQQELDLSDAEVAYLAGSMFGAGSDTSANAIAFMIMAAATHPKAQAEVQAQVDSVIGRDRLPTFDDEGLLPFVTAFYLEVYRWRPVTYGGFAHRATADIRWGNYVIPAGATVIGNQWAIARDPDVFPDPEEFRPSRWLDESGRLREDISSFNFGFGRRVCVGQHVANNSLFMNTALILWAFDIKEDSAQPIDTMGFTDAANVHVRPFKAVFTPRIPRLREVVESCMD</sequence>
<dbReference type="PRINTS" id="PR00385">
    <property type="entry name" value="P450"/>
</dbReference>
<evidence type="ECO:0000256" key="14">
    <source>
        <dbReference type="RuleBase" id="RU000461"/>
    </source>
</evidence>
<dbReference type="InterPro" id="IPR050364">
    <property type="entry name" value="Cytochrome_P450_fung"/>
</dbReference>
<dbReference type="Proteomes" id="UP000008370">
    <property type="component" value="Unassembled WGS sequence"/>
</dbReference>
<gene>
    <name evidence="15" type="ORF">PHACADRAFT_256897</name>
</gene>
<evidence type="ECO:0000256" key="10">
    <source>
        <dbReference type="ARBA" id="ARBA00023004"/>
    </source>
</evidence>
<dbReference type="AlphaFoldDB" id="K5V0F3"/>
<dbReference type="GO" id="GO:0020037">
    <property type="term" value="F:heme binding"/>
    <property type="evidence" value="ECO:0007669"/>
    <property type="project" value="InterPro"/>
</dbReference>
<comment type="subcellular location">
    <subcellularLocation>
        <location evidence="2">Membrane</location>
    </subcellularLocation>
</comment>
<proteinExistence type="inferred from homology"/>
<dbReference type="PANTHER" id="PTHR46300">
    <property type="entry name" value="P450, PUTATIVE (EUROFUNG)-RELATED-RELATED"/>
    <property type="match status" value="1"/>
</dbReference>
<evidence type="ECO:0000313" key="16">
    <source>
        <dbReference type="Proteomes" id="UP000008370"/>
    </source>
</evidence>
<evidence type="ECO:0000256" key="5">
    <source>
        <dbReference type="ARBA" id="ARBA00022617"/>
    </source>
</evidence>
<dbReference type="KEGG" id="pco:PHACADRAFT_256897"/>
<dbReference type="GO" id="GO:0005506">
    <property type="term" value="F:iron ion binding"/>
    <property type="evidence" value="ECO:0007669"/>
    <property type="project" value="InterPro"/>
</dbReference>
<dbReference type="PROSITE" id="PS00086">
    <property type="entry name" value="CYTOCHROME_P450"/>
    <property type="match status" value="1"/>
</dbReference>
<comment type="cofactor">
    <cofactor evidence="1 13">
        <name>heme</name>
        <dbReference type="ChEBI" id="CHEBI:30413"/>
    </cofactor>
</comment>
<dbReference type="InParanoid" id="K5V0F3"/>
<keyword evidence="8" id="KW-1133">Transmembrane helix</keyword>
<dbReference type="GO" id="GO:0016705">
    <property type="term" value="F:oxidoreductase activity, acting on paired donors, with incorporation or reduction of molecular oxygen"/>
    <property type="evidence" value="ECO:0007669"/>
    <property type="project" value="InterPro"/>
</dbReference>
<dbReference type="InterPro" id="IPR036396">
    <property type="entry name" value="Cyt_P450_sf"/>
</dbReference>
<evidence type="ECO:0000256" key="9">
    <source>
        <dbReference type="ARBA" id="ARBA00023002"/>
    </source>
</evidence>
<evidence type="ECO:0000256" key="1">
    <source>
        <dbReference type="ARBA" id="ARBA00001971"/>
    </source>
</evidence>
<dbReference type="Pfam" id="PF00067">
    <property type="entry name" value="p450"/>
    <property type="match status" value="1"/>
</dbReference>
<keyword evidence="10 13" id="KW-0408">Iron</keyword>
<evidence type="ECO:0000256" key="3">
    <source>
        <dbReference type="ARBA" id="ARBA00005179"/>
    </source>
</evidence>
<organism evidence="15 16">
    <name type="scientific">Phanerochaete carnosa (strain HHB-10118-sp)</name>
    <name type="common">White-rot fungus</name>
    <name type="synonym">Peniophora carnosa</name>
    <dbReference type="NCBI Taxonomy" id="650164"/>
    <lineage>
        <taxon>Eukaryota</taxon>
        <taxon>Fungi</taxon>
        <taxon>Dikarya</taxon>
        <taxon>Basidiomycota</taxon>
        <taxon>Agaricomycotina</taxon>
        <taxon>Agaricomycetes</taxon>
        <taxon>Polyporales</taxon>
        <taxon>Phanerochaetaceae</taxon>
        <taxon>Phanerochaete</taxon>
    </lineage>
</organism>
<comment type="similarity">
    <text evidence="4 14">Belongs to the cytochrome P450 family.</text>
</comment>
<reference evidence="15 16" key="1">
    <citation type="journal article" date="2012" name="BMC Genomics">
        <title>Comparative genomics of the white-rot fungi, Phanerochaete carnosa and P. chrysosporium, to elucidate the genetic basis of the distinct wood types they colonize.</title>
        <authorList>
            <person name="Suzuki H."/>
            <person name="MacDonald J."/>
            <person name="Syed K."/>
            <person name="Salamov A."/>
            <person name="Hori C."/>
            <person name="Aerts A."/>
            <person name="Henrissat B."/>
            <person name="Wiebenga A."/>
            <person name="vanKuyk P.A."/>
            <person name="Barry K."/>
            <person name="Lindquist E."/>
            <person name="LaButti K."/>
            <person name="Lapidus A."/>
            <person name="Lucas S."/>
            <person name="Coutinho P."/>
            <person name="Gong Y."/>
            <person name="Samejima M."/>
            <person name="Mahadevan R."/>
            <person name="Abou-Zaid M."/>
            <person name="de Vries R.P."/>
            <person name="Igarashi K."/>
            <person name="Yadav J.S."/>
            <person name="Grigoriev I.V."/>
            <person name="Master E.R."/>
        </authorList>
    </citation>
    <scope>NUCLEOTIDE SEQUENCE [LARGE SCALE GENOMIC DNA]</scope>
    <source>
        <strain evidence="15 16">HHB-10118-sp</strain>
    </source>
</reference>
<keyword evidence="7 13" id="KW-0479">Metal-binding</keyword>
<keyword evidence="6" id="KW-0812">Transmembrane</keyword>
<dbReference type="OrthoDB" id="2789670at2759"/>
<dbReference type="GeneID" id="18916689"/>
<dbReference type="HOGENOM" id="CLU_001570_2_1_1"/>
<feature type="binding site" description="axial binding residue" evidence="13">
    <location>
        <position position="403"/>
    </location>
    <ligand>
        <name>heme</name>
        <dbReference type="ChEBI" id="CHEBI:30413"/>
    </ligand>
    <ligandPart>
        <name>Fe</name>
        <dbReference type="ChEBI" id="CHEBI:18248"/>
    </ligandPart>
</feature>